<comment type="similarity">
    <text evidence="7 8">Belongs to the RNA polymerase beta' chain family.</text>
</comment>
<evidence type="ECO:0000256" key="7">
    <source>
        <dbReference type="HAMAP-Rule" id="MF_01322"/>
    </source>
</evidence>
<keyword evidence="2 7" id="KW-0808">Transferase</keyword>
<comment type="subunit">
    <text evidence="7">The RNAP catalytic core consists of 2 alpha, 1 beta, 1 beta' and 1 omega subunit. When a sigma factor is associated with the core the holoenzyme is formed, which can initiate transcription.</text>
</comment>
<feature type="binding site" evidence="7">
    <location>
        <position position="943"/>
    </location>
    <ligand>
        <name>Zn(2+)</name>
        <dbReference type="ChEBI" id="CHEBI:29105"/>
        <label>2</label>
    </ligand>
</feature>
<dbReference type="Gene3D" id="4.10.860.120">
    <property type="entry name" value="RNA polymerase II, clamp domain"/>
    <property type="match status" value="1"/>
</dbReference>
<comment type="function">
    <text evidence="7 8">DNA-dependent RNA polymerase catalyzes the transcription of DNA into RNA using the four ribonucleoside triphosphates as substrates.</text>
</comment>
<evidence type="ECO:0000259" key="9">
    <source>
        <dbReference type="SMART" id="SM00663"/>
    </source>
</evidence>
<dbReference type="Pfam" id="PF05000">
    <property type="entry name" value="RNA_pol_Rpb1_4"/>
    <property type="match status" value="1"/>
</dbReference>
<dbReference type="InterPro" id="IPR007083">
    <property type="entry name" value="RNA_pol_Rpb1_4"/>
</dbReference>
<dbReference type="Gene3D" id="1.10.40.90">
    <property type="match status" value="1"/>
</dbReference>
<name>A0A2M8LI03_9BACT</name>
<dbReference type="InterPro" id="IPR007081">
    <property type="entry name" value="RNA_pol_Rpb1_5"/>
</dbReference>
<dbReference type="Gene3D" id="2.40.40.20">
    <property type="match status" value="1"/>
</dbReference>
<feature type="binding site" evidence="7">
    <location>
        <position position="534"/>
    </location>
    <ligand>
        <name>Mg(2+)</name>
        <dbReference type="ChEBI" id="CHEBI:18420"/>
    </ligand>
</feature>
<keyword evidence="3 7" id="KW-0548">Nucleotidyltransferase</keyword>
<feature type="binding site" evidence="7">
    <location>
        <position position="530"/>
    </location>
    <ligand>
        <name>Mg(2+)</name>
        <dbReference type="ChEBI" id="CHEBI:18420"/>
    </ligand>
</feature>
<dbReference type="InterPro" id="IPR007080">
    <property type="entry name" value="RNA_pol_Rpb1_1"/>
</dbReference>
<keyword evidence="4 7" id="KW-0479">Metal-binding</keyword>
<feature type="binding site" evidence="7">
    <location>
        <position position="66"/>
    </location>
    <ligand>
        <name>Zn(2+)</name>
        <dbReference type="ChEBI" id="CHEBI:29105"/>
        <label>1</label>
    </ligand>
</feature>
<feature type="binding site" evidence="7">
    <location>
        <position position="858"/>
    </location>
    <ligand>
        <name>Zn(2+)</name>
        <dbReference type="ChEBI" id="CHEBI:29105"/>
        <label>2</label>
    </ligand>
</feature>
<evidence type="ECO:0000256" key="8">
    <source>
        <dbReference type="RuleBase" id="RU004279"/>
    </source>
</evidence>
<dbReference type="Pfam" id="PF00623">
    <property type="entry name" value="RNA_pol_Rpb1_2"/>
    <property type="match status" value="1"/>
</dbReference>
<dbReference type="Pfam" id="PF04998">
    <property type="entry name" value="RNA_pol_Rpb1_5"/>
    <property type="match status" value="1"/>
</dbReference>
<dbReference type="GO" id="GO:0003677">
    <property type="term" value="F:DNA binding"/>
    <property type="evidence" value="ECO:0007669"/>
    <property type="project" value="UniProtKB-UniRule"/>
</dbReference>
<feature type="binding site" evidence="7">
    <location>
        <position position="532"/>
    </location>
    <ligand>
        <name>Mg(2+)</name>
        <dbReference type="ChEBI" id="CHEBI:18420"/>
    </ligand>
</feature>
<dbReference type="Gene3D" id="1.10.150.390">
    <property type="match status" value="1"/>
</dbReference>
<feature type="binding site" evidence="7">
    <location>
        <position position="84"/>
    </location>
    <ligand>
        <name>Zn(2+)</name>
        <dbReference type="ChEBI" id="CHEBI:29105"/>
        <label>1</label>
    </ligand>
</feature>
<evidence type="ECO:0000313" key="10">
    <source>
        <dbReference type="EMBL" id="PJE77064.1"/>
    </source>
</evidence>
<comment type="caution">
    <text evidence="10">The sequence shown here is derived from an EMBL/GenBank/DDBJ whole genome shotgun (WGS) entry which is preliminary data.</text>
</comment>
<reference evidence="11" key="1">
    <citation type="submission" date="2017-09" db="EMBL/GenBank/DDBJ databases">
        <title>Depth-based differentiation of microbial function through sediment-hosted aquifers and enrichment of novel symbionts in the deep terrestrial subsurface.</title>
        <authorList>
            <person name="Probst A.J."/>
            <person name="Ladd B."/>
            <person name="Jarett J.K."/>
            <person name="Geller-Mcgrath D.E."/>
            <person name="Sieber C.M.K."/>
            <person name="Emerson J.B."/>
            <person name="Anantharaman K."/>
            <person name="Thomas B.C."/>
            <person name="Malmstrom R."/>
            <person name="Stieglmeier M."/>
            <person name="Klingl A."/>
            <person name="Woyke T."/>
            <person name="Ryan C.M."/>
            <person name="Banfield J.F."/>
        </authorList>
    </citation>
    <scope>NUCLEOTIDE SEQUENCE [LARGE SCALE GENOMIC DNA]</scope>
</reference>
<dbReference type="EMBL" id="PFEU01000007">
    <property type="protein sequence ID" value="PJE77064.1"/>
    <property type="molecule type" value="Genomic_DNA"/>
</dbReference>
<dbReference type="GO" id="GO:0000287">
    <property type="term" value="F:magnesium ion binding"/>
    <property type="evidence" value="ECO:0007669"/>
    <property type="project" value="UniProtKB-UniRule"/>
</dbReference>
<keyword evidence="5 7" id="KW-0804">Transcription</keyword>
<dbReference type="SMART" id="SM00663">
    <property type="entry name" value="RPOLA_N"/>
    <property type="match status" value="1"/>
</dbReference>
<dbReference type="InterPro" id="IPR007066">
    <property type="entry name" value="RNA_pol_Rpb1_3"/>
</dbReference>
<proteinExistence type="inferred from homology"/>
<dbReference type="Proteomes" id="UP000231436">
    <property type="component" value="Unassembled WGS sequence"/>
</dbReference>
<dbReference type="InterPro" id="IPR038120">
    <property type="entry name" value="Rpb1_funnel_sf"/>
</dbReference>
<dbReference type="InterPro" id="IPR012754">
    <property type="entry name" value="DNA-dir_RpoC_beta_prime_bact"/>
</dbReference>
<dbReference type="Pfam" id="PF04983">
    <property type="entry name" value="RNA_pol_Rpb1_3"/>
    <property type="match status" value="1"/>
</dbReference>
<dbReference type="CDD" id="cd01609">
    <property type="entry name" value="RNAP_beta'_N"/>
    <property type="match status" value="1"/>
</dbReference>
<dbReference type="Pfam" id="PF04997">
    <property type="entry name" value="RNA_pol_Rpb1_1"/>
    <property type="match status" value="1"/>
</dbReference>
<dbReference type="NCBIfam" id="TIGR02386">
    <property type="entry name" value="rpoC_TIGR"/>
    <property type="match status" value="1"/>
</dbReference>
<keyword evidence="1 7" id="KW-0240">DNA-directed RNA polymerase</keyword>
<keyword evidence="7" id="KW-0460">Magnesium</keyword>
<dbReference type="InterPro" id="IPR045867">
    <property type="entry name" value="DNA-dir_RpoC_beta_prime"/>
</dbReference>
<dbReference type="EC" id="2.7.7.6" evidence="7"/>
<dbReference type="CDD" id="cd02655">
    <property type="entry name" value="RNAP_beta'_C"/>
    <property type="match status" value="1"/>
</dbReference>
<dbReference type="InterPro" id="IPR000722">
    <property type="entry name" value="RNA_pol_asu"/>
</dbReference>
<comment type="catalytic activity">
    <reaction evidence="6 7 8">
        <text>RNA(n) + a ribonucleoside 5'-triphosphate = RNA(n+1) + diphosphate</text>
        <dbReference type="Rhea" id="RHEA:21248"/>
        <dbReference type="Rhea" id="RHEA-COMP:14527"/>
        <dbReference type="Rhea" id="RHEA-COMP:17342"/>
        <dbReference type="ChEBI" id="CHEBI:33019"/>
        <dbReference type="ChEBI" id="CHEBI:61557"/>
        <dbReference type="ChEBI" id="CHEBI:140395"/>
        <dbReference type="EC" id="2.7.7.6"/>
    </reaction>
</comment>
<gene>
    <name evidence="7 10" type="primary">rpoC</name>
    <name evidence="10" type="ORF">COV05_01455</name>
</gene>
<dbReference type="GO" id="GO:0003899">
    <property type="term" value="F:DNA-directed RNA polymerase activity"/>
    <property type="evidence" value="ECO:0007669"/>
    <property type="project" value="UniProtKB-UniRule"/>
</dbReference>
<comment type="cofactor">
    <cofactor evidence="7">
        <name>Zn(2+)</name>
        <dbReference type="ChEBI" id="CHEBI:29105"/>
    </cofactor>
    <text evidence="7">Binds 2 Zn(2+) ions per subunit.</text>
</comment>
<dbReference type="InterPro" id="IPR042102">
    <property type="entry name" value="RNA_pol_Rpb1_3_sf"/>
</dbReference>
<dbReference type="Gene3D" id="1.10.1790.20">
    <property type="match status" value="2"/>
</dbReference>
<dbReference type="GO" id="GO:0006351">
    <property type="term" value="P:DNA-templated transcription"/>
    <property type="evidence" value="ECO:0007669"/>
    <property type="project" value="UniProtKB-UniRule"/>
</dbReference>
<evidence type="ECO:0000256" key="1">
    <source>
        <dbReference type="ARBA" id="ARBA00022478"/>
    </source>
</evidence>
<protein>
    <recommendedName>
        <fullName evidence="7">DNA-directed RNA polymerase subunit beta'</fullName>
        <shortName evidence="7">RNAP subunit beta'</shortName>
        <ecNumber evidence="7">2.7.7.6</ecNumber>
    </recommendedName>
    <alternativeName>
        <fullName evidence="7">RNA polymerase subunit beta'</fullName>
    </alternativeName>
    <alternativeName>
        <fullName evidence="7">Transcriptase subunit beta'</fullName>
    </alternativeName>
</protein>
<feature type="binding site" evidence="7">
    <location>
        <position position="81"/>
    </location>
    <ligand>
        <name>Zn(2+)</name>
        <dbReference type="ChEBI" id="CHEBI:29105"/>
        <label>1</label>
    </ligand>
</feature>
<dbReference type="PANTHER" id="PTHR19376">
    <property type="entry name" value="DNA-DIRECTED RNA POLYMERASE"/>
    <property type="match status" value="1"/>
</dbReference>
<evidence type="ECO:0000313" key="11">
    <source>
        <dbReference type="Proteomes" id="UP000231436"/>
    </source>
</evidence>
<evidence type="ECO:0000256" key="2">
    <source>
        <dbReference type="ARBA" id="ARBA00022679"/>
    </source>
</evidence>
<dbReference type="GO" id="GO:0008270">
    <property type="term" value="F:zinc ion binding"/>
    <property type="evidence" value="ECO:0007669"/>
    <property type="project" value="UniProtKB-UniRule"/>
</dbReference>
<dbReference type="InterPro" id="IPR044893">
    <property type="entry name" value="RNA_pol_Rpb1_clamp_domain"/>
</dbReference>
<feature type="binding site" evidence="7">
    <location>
        <position position="940"/>
    </location>
    <ligand>
        <name>Zn(2+)</name>
        <dbReference type="ChEBI" id="CHEBI:29105"/>
        <label>2</label>
    </ligand>
</feature>
<dbReference type="Gene3D" id="2.40.50.100">
    <property type="match status" value="2"/>
</dbReference>
<dbReference type="InterPro" id="IPR006592">
    <property type="entry name" value="RNA_pol_N"/>
</dbReference>
<organism evidence="10 11">
    <name type="scientific">Candidatus Uhrbacteria bacterium CG10_big_fil_rev_8_21_14_0_10_48_16</name>
    <dbReference type="NCBI Taxonomy" id="1975038"/>
    <lineage>
        <taxon>Bacteria</taxon>
        <taxon>Candidatus Uhriibacteriota</taxon>
    </lineage>
</organism>
<sequence length="1340" mass="150570">MFKQQESLKSTDFDSIRLRLSSPDTIRSWSFGEVSKPETINYRTQKPEKQGLFAEEIFGPSKDWECYCGKYKKIRYKGIVCDKCGVEVTHSVVRRERMGHIELAAPISHIWFLRGVPSKIGTILDVSIQNLEKIIYFASFLVTDVNEEAKEQTIEQVKSERKSKEKMIEGEFKRDVGRLEQKFGEDTKAIDKETKRLEEIRDTKLEELGEDFDEVLQDLKEMKVMAIISEQVYHEWSLKYGHIFEANIGAEAIKEMLARTNVEATMRALEEELLTATKTKRNRLLRRVKLLKAFFINDLKPEWMILNAIPVIPPDLRPMVPLDGGRFATSDLNDLYRRVINRNNRLKRLFDLHAPEVISRNEKRMLQEAVDALIDNSARHSKTVIAATGKKRQLKSLADQLKGKQGRFRQNLLGKRVDYSGRSVIVVGPHLSLDQCGIPKKMALELFKPFVISKLIDREYVHNIRSANRFIESDRPETWDILEEVTTDAFVLLNRAPTLHRLGIQAFHPKLIEGKAIQLHPLVCDAYNADFDGDQMAVHVPLTEEARAEAREIMLSTKNLLKPAFGGPVATPGKDIAWGIFFLTMDVTPMPESKEGLMAFANETDALYTEQLGRIGLREWIAVRLKDGETIITTPGRLLVNLQFPEEIEFKNQVMGKKELANIVKFYLELHGSEKTAVFLDRLKEIGFKYSTRAGYSWGMANLPDMPDKQVLLSEGDARIREVEDYFAQGLLTSSERHSSIVKVWNEIKDKIAAEAKKALPKDNPAYTMIESGARGSWGQMTQMVGMKGLVANPSGDIIELPVKSSFKEGYDVLEFFISSHGVRKGLTDTALRTANAGYLTRRLVDVAQDVIVRTEDCGDDKGVVLTREESEEIGEPLLVRVLGRFALSEVKKPGGRKVIVEAGQLITEEHIRAIEESGKELDEVHVRSVMTCHLRRGVCQKCYGYDLAYNKLAKLGTSVGIMAAQSIGEPGTQLTMRTFHTGGVAGKDITQGLPRVEELFEARNPKQKAIMAEVSGKAKVETAQREIVQAGTGKQILDMRPGQKTVQISYEGVEEETQLYGKTGELFVKEGDKVKLGQVLARKSSGKEILSPGDGIISLKKENTVTVVYETTKVREYIIPPGYTLYIKDGDEVLAGDAITDGHLDLQILFKFKGQDAVQKYLSKEIQFIYSSQGQKVNNKHIEIIIRQMFSRVRVVDPGDTDLLPGEIIEKATFLDANDPIEKGQKEATFAPLFLGITKISLSTDSWLSSASFQETARVLINAAVTGKVDRLEGLKENVIIGRLIPAGTGFEDMEYELIGDVEGSRKQRGASKELDREIEQAFADNTIVAEGSESQKEL</sequence>
<dbReference type="PANTHER" id="PTHR19376:SF54">
    <property type="entry name" value="DNA-DIRECTED RNA POLYMERASE SUBUNIT BETA"/>
    <property type="match status" value="1"/>
</dbReference>
<dbReference type="HAMAP" id="MF_01322">
    <property type="entry name" value="RNApol_bact_RpoC"/>
    <property type="match status" value="1"/>
</dbReference>
<feature type="binding site" evidence="7">
    <location>
        <position position="933"/>
    </location>
    <ligand>
        <name>Zn(2+)</name>
        <dbReference type="ChEBI" id="CHEBI:29105"/>
        <label>2</label>
    </ligand>
</feature>
<feature type="domain" description="RNA polymerase N-terminal" evidence="9">
    <location>
        <begin position="302"/>
        <end position="584"/>
    </location>
</feature>
<dbReference type="Gene3D" id="1.10.132.30">
    <property type="match status" value="1"/>
</dbReference>
<dbReference type="GO" id="GO:0000428">
    <property type="term" value="C:DNA-directed RNA polymerase complex"/>
    <property type="evidence" value="ECO:0007669"/>
    <property type="project" value="UniProtKB-KW"/>
</dbReference>
<evidence type="ECO:0000256" key="3">
    <source>
        <dbReference type="ARBA" id="ARBA00022695"/>
    </source>
</evidence>
<dbReference type="SUPFAM" id="SSF64484">
    <property type="entry name" value="beta and beta-prime subunits of DNA dependent RNA-polymerase"/>
    <property type="match status" value="1"/>
</dbReference>
<feature type="binding site" evidence="7">
    <location>
        <position position="68"/>
    </location>
    <ligand>
        <name>Zn(2+)</name>
        <dbReference type="ChEBI" id="CHEBI:29105"/>
        <label>1</label>
    </ligand>
</feature>
<accession>A0A2M8LI03</accession>
<evidence type="ECO:0000256" key="5">
    <source>
        <dbReference type="ARBA" id="ARBA00023163"/>
    </source>
</evidence>
<comment type="cofactor">
    <cofactor evidence="7">
        <name>Mg(2+)</name>
        <dbReference type="ChEBI" id="CHEBI:18420"/>
    </cofactor>
    <text evidence="7">Binds 1 Mg(2+) ion per subunit.</text>
</comment>
<evidence type="ECO:0000256" key="4">
    <source>
        <dbReference type="ARBA" id="ARBA00022723"/>
    </source>
</evidence>
<keyword evidence="7" id="KW-0862">Zinc</keyword>
<dbReference type="Gene3D" id="1.10.274.100">
    <property type="entry name" value="RNA polymerase Rpb1, domain 3"/>
    <property type="match status" value="2"/>
</dbReference>
<evidence type="ECO:0000256" key="6">
    <source>
        <dbReference type="ARBA" id="ARBA00048552"/>
    </source>
</evidence>